<evidence type="ECO:0000313" key="2">
    <source>
        <dbReference type="EMBL" id="KAI6291753.1"/>
    </source>
</evidence>
<dbReference type="InterPro" id="IPR052895">
    <property type="entry name" value="HetReg/Transcr_Mod"/>
</dbReference>
<gene>
    <name evidence="2" type="ORF">MCOR33_010375</name>
</gene>
<proteinExistence type="predicted"/>
<keyword evidence="3" id="KW-1185">Reference proteome</keyword>
<evidence type="ECO:0000259" key="1">
    <source>
        <dbReference type="PROSITE" id="PS50020"/>
    </source>
</evidence>
<organism evidence="2 3">
    <name type="scientific">Pyricularia grisea</name>
    <name type="common">Crabgrass-specific blast fungus</name>
    <name type="synonym">Magnaporthe grisea</name>
    <dbReference type="NCBI Taxonomy" id="148305"/>
    <lineage>
        <taxon>Eukaryota</taxon>
        <taxon>Fungi</taxon>
        <taxon>Dikarya</taxon>
        <taxon>Ascomycota</taxon>
        <taxon>Pezizomycotina</taxon>
        <taxon>Sordariomycetes</taxon>
        <taxon>Sordariomycetidae</taxon>
        <taxon>Magnaporthales</taxon>
        <taxon>Pyriculariaceae</taxon>
        <taxon>Pyricularia</taxon>
    </lineage>
</organism>
<name>A0ABQ8N7I7_PYRGI</name>
<dbReference type="Pfam" id="PF06985">
    <property type="entry name" value="HET"/>
    <property type="match status" value="1"/>
</dbReference>
<dbReference type="InterPro" id="IPR010730">
    <property type="entry name" value="HET"/>
</dbReference>
<dbReference type="EMBL" id="JABSND010000340">
    <property type="protein sequence ID" value="KAI6291753.1"/>
    <property type="molecule type" value="Genomic_DNA"/>
</dbReference>
<dbReference type="InterPro" id="IPR036020">
    <property type="entry name" value="WW_dom_sf"/>
</dbReference>
<dbReference type="Gene3D" id="2.20.70.10">
    <property type="match status" value="1"/>
</dbReference>
<reference evidence="2" key="1">
    <citation type="submission" date="2021-01" db="EMBL/GenBank/DDBJ databases">
        <title>Deciphering the adaptive evolutionary patterns associated with biogeogrpahic diversity in the finger millet blast pathogen Magnaporthe oryzae in Eastern Africa.</title>
        <authorList>
            <person name="Onyema G."/>
            <person name="Shittu T.A."/>
            <person name="Dodsworth S."/>
            <person name="Devilliers S."/>
            <person name="Muthumeenakshi S."/>
            <person name="Sreenivasaprasad S."/>
        </authorList>
    </citation>
    <scope>NUCLEOTIDE SEQUENCE</scope>
    <source>
        <strain evidence="2">D15/s37</strain>
    </source>
</reference>
<sequence>MSQYEYSPLTNPESSIRLLELLPDEPSREIRVRLSHASLDDSFMNSTKRSSTPVLNSLASTLPPGWSVRESCSGRIAFQHVKTDTISWIHPDPSVSESTYRQLKDDVFKHPAVPEFEALSYTWGSAGNAEVIAVEVTGTDMLPERRTLLIQPNLAIALKFLRHRSTSRTLWVDAVCINQQDVEERNMQVCRMAAIYTLARRVVLWLGPASHNSELAMSTMNHLGRQIVFCKNSSFYASPEAEHVDWYRSTTTLPYTEDEWRSILDLINRPWFERLWITQEVHLSNQHALVCCGLDEMPWDRFRSALIGLAWKQKTKLPELRRRLTKVSSLAQVWNGRPLQTLFKLCEDRQCSDPRDKIYGLLGLAPPALAKMITPNYLAPVADVYRDVVIALLRQTKRLCLANCGRSPAHPSLPTWVPDYSQSFASRFDDLGFCSGFSAAEFSTEGRSGLKVCGVRCLRVSDVSVPMRVAPGDAAEDLRHARTLRDWAARTPGAQRYPAGGTCLEALAAALVLGQTGDIYPSLYSFATLPEWSAQLGEFLLGPDLMGLSELGDKTLLGRIFQGEQFLFSTREGFVGMAQCPLQPGDVLCVILGCMGMAILRPRTLDERQKYEVVGECYVHGFMEMQALLGPVPAPWVYRNQIKEDGAWYPWFVNSVSGQASEDDPRLGPVPEGWEQMAWSRSPEDPLYFVRFRNRVTGEIINSDPRLFPAALRARGVSLEMLELV</sequence>
<dbReference type="InterPro" id="IPR001202">
    <property type="entry name" value="WW_dom"/>
</dbReference>
<dbReference type="Pfam" id="PF26639">
    <property type="entry name" value="Het-6_barrel"/>
    <property type="match status" value="1"/>
</dbReference>
<feature type="domain" description="WW" evidence="1">
    <location>
        <begin position="60"/>
        <end position="93"/>
    </location>
</feature>
<protein>
    <recommendedName>
        <fullName evidence="1">WW domain-containing protein</fullName>
    </recommendedName>
</protein>
<dbReference type="Proteomes" id="UP001059893">
    <property type="component" value="Unassembled WGS sequence"/>
</dbReference>
<dbReference type="PANTHER" id="PTHR24148">
    <property type="entry name" value="ANKYRIN REPEAT DOMAIN-CONTAINING PROTEIN 39 HOMOLOG-RELATED"/>
    <property type="match status" value="1"/>
</dbReference>
<dbReference type="PANTHER" id="PTHR24148:SF64">
    <property type="entry name" value="HETEROKARYON INCOMPATIBILITY DOMAIN-CONTAINING PROTEIN"/>
    <property type="match status" value="1"/>
</dbReference>
<accession>A0ABQ8N7I7</accession>
<dbReference type="SUPFAM" id="SSF51045">
    <property type="entry name" value="WW domain"/>
    <property type="match status" value="1"/>
</dbReference>
<dbReference type="PROSITE" id="PS50020">
    <property type="entry name" value="WW_DOMAIN_2"/>
    <property type="match status" value="1"/>
</dbReference>
<comment type="caution">
    <text evidence="2">The sequence shown here is derived from an EMBL/GenBank/DDBJ whole genome shotgun (WGS) entry which is preliminary data.</text>
</comment>
<evidence type="ECO:0000313" key="3">
    <source>
        <dbReference type="Proteomes" id="UP001059893"/>
    </source>
</evidence>